<reference evidence="10 11" key="1">
    <citation type="submission" date="2018-05" db="EMBL/GenBank/DDBJ databases">
        <title>Amnibacterium sp. M8JJ-5, whole genome shotgun sequence.</title>
        <authorList>
            <person name="Tuo L."/>
        </authorList>
    </citation>
    <scope>NUCLEOTIDE SEQUENCE [LARGE SCALE GENOMIC DNA]</scope>
    <source>
        <strain evidence="10 11">M8JJ-5</strain>
    </source>
</reference>
<evidence type="ECO:0000256" key="6">
    <source>
        <dbReference type="ARBA" id="ARBA00023027"/>
    </source>
</evidence>
<proteinExistence type="inferred from homology"/>
<dbReference type="Pfam" id="PF00881">
    <property type="entry name" value="Nitroreductase"/>
    <property type="match status" value="1"/>
</dbReference>
<feature type="binding site" description="in other chain" evidence="8">
    <location>
        <begin position="119"/>
        <end position="121"/>
    </location>
    <ligand>
        <name>FMN</name>
        <dbReference type="ChEBI" id="CHEBI:58210"/>
        <note>ligand shared between dimeric partners</note>
    </ligand>
</feature>
<accession>A0A2V1HQS3</accession>
<evidence type="ECO:0000256" key="1">
    <source>
        <dbReference type="ARBA" id="ARBA00007118"/>
    </source>
</evidence>
<keyword evidence="4 7" id="KW-0521">NADP</keyword>
<dbReference type="AlphaFoldDB" id="A0A2V1HQS3"/>
<evidence type="ECO:0000259" key="9">
    <source>
        <dbReference type="Pfam" id="PF00881"/>
    </source>
</evidence>
<dbReference type="PANTHER" id="PTHR43821">
    <property type="entry name" value="NAD(P)H NITROREDUCTASE YDJA-RELATED"/>
    <property type="match status" value="1"/>
</dbReference>
<dbReference type="InterPro" id="IPR052530">
    <property type="entry name" value="NAD(P)H_nitroreductase"/>
</dbReference>
<dbReference type="PANTHER" id="PTHR43821:SF1">
    <property type="entry name" value="NAD(P)H NITROREDUCTASE YDJA-RELATED"/>
    <property type="match status" value="1"/>
</dbReference>
<name>A0A2V1HQS3_9MICO</name>
<dbReference type="Gene3D" id="3.40.109.10">
    <property type="entry name" value="NADH Oxidase"/>
    <property type="match status" value="1"/>
</dbReference>
<evidence type="ECO:0000313" key="11">
    <source>
        <dbReference type="Proteomes" id="UP000244893"/>
    </source>
</evidence>
<comment type="similarity">
    <text evidence="1 7">Belongs to the nitroreductase family.</text>
</comment>
<dbReference type="InterPro" id="IPR000415">
    <property type="entry name" value="Nitroreductase-like"/>
</dbReference>
<comment type="caution">
    <text evidence="10">The sequence shown here is derived from an EMBL/GenBank/DDBJ whole genome shotgun (WGS) entry which is preliminary data.</text>
</comment>
<feature type="binding site" evidence="8">
    <location>
        <position position="32"/>
    </location>
    <ligand>
        <name>FMN</name>
        <dbReference type="ChEBI" id="CHEBI:58210"/>
        <note>ligand shared between dimeric partners</note>
    </ligand>
</feature>
<keyword evidence="2 7" id="KW-0285">Flavoprotein</keyword>
<evidence type="ECO:0000256" key="7">
    <source>
        <dbReference type="PIRNR" id="PIRNR000232"/>
    </source>
</evidence>
<feature type="domain" description="Nitroreductase" evidence="9">
    <location>
        <begin position="6"/>
        <end position="149"/>
    </location>
</feature>
<dbReference type="RefSeq" id="WP_116757658.1">
    <property type="nucleotide sequence ID" value="NZ_JBHUEX010000001.1"/>
</dbReference>
<dbReference type="Proteomes" id="UP000244893">
    <property type="component" value="Unassembled WGS sequence"/>
</dbReference>
<evidence type="ECO:0000256" key="4">
    <source>
        <dbReference type="ARBA" id="ARBA00022857"/>
    </source>
</evidence>
<gene>
    <name evidence="10" type="ORF">DDQ50_15225</name>
</gene>
<evidence type="ECO:0000256" key="8">
    <source>
        <dbReference type="PIRSR" id="PIRSR000232-1"/>
    </source>
</evidence>
<dbReference type="GO" id="GO:0016491">
    <property type="term" value="F:oxidoreductase activity"/>
    <property type="evidence" value="ECO:0007669"/>
    <property type="project" value="UniProtKB-UniRule"/>
</dbReference>
<dbReference type="SUPFAM" id="SSF55469">
    <property type="entry name" value="FMN-dependent nitroreductase-like"/>
    <property type="match status" value="1"/>
</dbReference>
<dbReference type="EC" id="1.-.-.-" evidence="7"/>
<dbReference type="EMBL" id="QEOP01000004">
    <property type="protein sequence ID" value="PVZ93330.1"/>
    <property type="molecule type" value="Genomic_DNA"/>
</dbReference>
<feature type="binding site" evidence="8">
    <location>
        <position position="36"/>
    </location>
    <ligand>
        <name>FMN</name>
        <dbReference type="ChEBI" id="CHEBI:58210"/>
        <note>ligand shared between dimeric partners</note>
    </ligand>
</feature>
<keyword evidence="3 7" id="KW-0288">FMN</keyword>
<evidence type="ECO:0000313" key="10">
    <source>
        <dbReference type="EMBL" id="PVZ93330.1"/>
    </source>
</evidence>
<protein>
    <recommendedName>
        <fullName evidence="7">Putative NAD(P)H nitroreductase</fullName>
        <ecNumber evidence="7">1.-.-.-</ecNumber>
    </recommendedName>
</protein>
<feature type="binding site" description="in other chain" evidence="8">
    <location>
        <begin position="7"/>
        <end position="9"/>
    </location>
    <ligand>
        <name>FMN</name>
        <dbReference type="ChEBI" id="CHEBI:58210"/>
        <note>ligand shared between dimeric partners</note>
    </ligand>
</feature>
<sequence>MRAALARRSHSSVTPEAPTHEQLLPFVAAASRVADHSSLRPWRLIEIRGEGRAKLGKALGKADGSKKPSDKPFRASLLIAVVASRQKSKVPEWEQDATAAGVAHLLSLLLDEAGWGVFWRTGDLTRSKPVRKAHGLKKNEELLGWLYVGGIHAKYRDARGKRPVDPTKYLSSI</sequence>
<evidence type="ECO:0000256" key="2">
    <source>
        <dbReference type="ARBA" id="ARBA00022630"/>
    </source>
</evidence>
<keyword evidence="5 7" id="KW-0560">Oxidoreductase</keyword>
<dbReference type="OrthoDB" id="3268470at2"/>
<evidence type="ECO:0000256" key="3">
    <source>
        <dbReference type="ARBA" id="ARBA00022643"/>
    </source>
</evidence>
<evidence type="ECO:0000256" key="5">
    <source>
        <dbReference type="ARBA" id="ARBA00023002"/>
    </source>
</evidence>
<keyword evidence="6 7" id="KW-0520">NAD</keyword>
<organism evidence="10 11">
    <name type="scientific">Amnibacterium flavum</name>
    <dbReference type="NCBI Taxonomy" id="2173173"/>
    <lineage>
        <taxon>Bacteria</taxon>
        <taxon>Bacillati</taxon>
        <taxon>Actinomycetota</taxon>
        <taxon>Actinomycetes</taxon>
        <taxon>Micrococcales</taxon>
        <taxon>Microbacteriaceae</taxon>
        <taxon>Amnibacterium</taxon>
    </lineage>
</organism>
<dbReference type="InterPro" id="IPR029479">
    <property type="entry name" value="Nitroreductase"/>
</dbReference>
<comment type="cofactor">
    <cofactor evidence="8">
        <name>FMN</name>
        <dbReference type="ChEBI" id="CHEBI:58210"/>
    </cofactor>
    <text evidence="8">Binds 1 FMN per subunit.</text>
</comment>
<keyword evidence="11" id="KW-1185">Reference proteome</keyword>
<dbReference type="InterPro" id="IPR026021">
    <property type="entry name" value="YdjA-like"/>
</dbReference>
<dbReference type="PIRSF" id="PIRSF000232">
    <property type="entry name" value="YdjA"/>
    <property type="match status" value="1"/>
</dbReference>